<dbReference type="InterPro" id="IPR035472">
    <property type="entry name" value="RpiR-like_SIS"/>
</dbReference>
<dbReference type="EMBL" id="JADOUF010000001">
    <property type="protein sequence ID" value="MBG6136979.1"/>
    <property type="molecule type" value="Genomic_DNA"/>
</dbReference>
<dbReference type="InterPro" id="IPR009057">
    <property type="entry name" value="Homeodomain-like_sf"/>
</dbReference>
<dbReference type="PROSITE" id="PS51464">
    <property type="entry name" value="SIS"/>
    <property type="match status" value="1"/>
</dbReference>
<dbReference type="Proteomes" id="UP000622552">
    <property type="component" value="Unassembled WGS sequence"/>
</dbReference>
<dbReference type="GO" id="GO:0003700">
    <property type="term" value="F:DNA-binding transcription factor activity"/>
    <property type="evidence" value="ECO:0007669"/>
    <property type="project" value="InterPro"/>
</dbReference>
<accession>A0A8J7GQB1</accession>
<dbReference type="GO" id="GO:0097367">
    <property type="term" value="F:carbohydrate derivative binding"/>
    <property type="evidence" value="ECO:0007669"/>
    <property type="project" value="InterPro"/>
</dbReference>
<keyword evidence="2 6" id="KW-0238">DNA-binding</keyword>
<dbReference type="Gene3D" id="3.40.50.10490">
    <property type="entry name" value="Glucose-6-phosphate isomerase like protein, domain 1"/>
    <property type="match status" value="1"/>
</dbReference>
<evidence type="ECO:0000313" key="6">
    <source>
        <dbReference type="EMBL" id="MBG6136979.1"/>
    </source>
</evidence>
<dbReference type="Pfam" id="PF01380">
    <property type="entry name" value="SIS"/>
    <property type="match status" value="1"/>
</dbReference>
<keyword evidence="3" id="KW-0804">Transcription</keyword>
<dbReference type="RefSeq" id="WP_197003893.1">
    <property type="nucleotide sequence ID" value="NZ_BONS01000022.1"/>
</dbReference>
<gene>
    <name evidence="6" type="ORF">IW245_003173</name>
</gene>
<sequence length="293" mass="30181">MISHGTPLGVRIRALMPELTGTEQRVAGLVLADPSAVAGLTIGELAAASDTSTSTVLRFCKALAFPGYRALQTALTAEVARAAEPRLSTGTDGGIDPNDRLAEIVAAVAGADVRAITETAAQLDLDALTACVEAMAGAYRVDVFAVGGSAQPAAGFQARMHYTGIACWAWTDVHLALISAAQLKPGAVALGVSHSGQTIEVIEALETARAAGATTVALTNFPRSPLASVADIVLTTAVREGTFRPGDMSGTHPQTTVLDCVYAALAQRDRPRTEAALSAATRAIAGHRTTRQR</sequence>
<dbReference type="PANTHER" id="PTHR30514">
    <property type="entry name" value="GLUCOKINASE"/>
    <property type="match status" value="1"/>
</dbReference>
<evidence type="ECO:0000313" key="7">
    <source>
        <dbReference type="Proteomes" id="UP000622552"/>
    </source>
</evidence>
<dbReference type="PROSITE" id="PS51071">
    <property type="entry name" value="HTH_RPIR"/>
    <property type="match status" value="1"/>
</dbReference>
<dbReference type="InterPro" id="IPR047640">
    <property type="entry name" value="RpiR-like"/>
</dbReference>
<protein>
    <submittedName>
        <fullName evidence="6">DNA-binding MurR/RpiR family transcriptional regulator</fullName>
    </submittedName>
</protein>
<evidence type="ECO:0000259" key="4">
    <source>
        <dbReference type="PROSITE" id="PS51071"/>
    </source>
</evidence>
<dbReference type="InterPro" id="IPR036388">
    <property type="entry name" value="WH-like_DNA-bd_sf"/>
</dbReference>
<dbReference type="InterPro" id="IPR000281">
    <property type="entry name" value="HTH_RpiR"/>
</dbReference>
<evidence type="ECO:0000256" key="1">
    <source>
        <dbReference type="ARBA" id="ARBA00023015"/>
    </source>
</evidence>
<feature type="domain" description="SIS" evidence="5">
    <location>
        <begin position="131"/>
        <end position="271"/>
    </location>
</feature>
<evidence type="ECO:0000256" key="2">
    <source>
        <dbReference type="ARBA" id="ARBA00023125"/>
    </source>
</evidence>
<dbReference type="GO" id="GO:1901135">
    <property type="term" value="P:carbohydrate derivative metabolic process"/>
    <property type="evidence" value="ECO:0007669"/>
    <property type="project" value="InterPro"/>
</dbReference>
<comment type="caution">
    <text evidence="6">The sequence shown here is derived from an EMBL/GenBank/DDBJ whole genome shotgun (WGS) entry which is preliminary data.</text>
</comment>
<reference evidence="6" key="1">
    <citation type="submission" date="2020-11" db="EMBL/GenBank/DDBJ databases">
        <title>Sequencing the genomes of 1000 actinobacteria strains.</title>
        <authorList>
            <person name="Klenk H.-P."/>
        </authorList>
    </citation>
    <scope>NUCLEOTIDE SEQUENCE</scope>
    <source>
        <strain evidence="6">DSM 45356</strain>
    </source>
</reference>
<dbReference type="GO" id="GO:0003677">
    <property type="term" value="F:DNA binding"/>
    <property type="evidence" value="ECO:0007669"/>
    <property type="project" value="UniProtKB-KW"/>
</dbReference>
<dbReference type="PANTHER" id="PTHR30514:SF1">
    <property type="entry name" value="HTH-TYPE TRANSCRIPTIONAL REGULATOR HEXR-RELATED"/>
    <property type="match status" value="1"/>
</dbReference>
<organism evidence="6 7">
    <name type="scientific">Longispora fulva</name>
    <dbReference type="NCBI Taxonomy" id="619741"/>
    <lineage>
        <taxon>Bacteria</taxon>
        <taxon>Bacillati</taxon>
        <taxon>Actinomycetota</taxon>
        <taxon>Actinomycetes</taxon>
        <taxon>Micromonosporales</taxon>
        <taxon>Micromonosporaceae</taxon>
        <taxon>Longispora</taxon>
    </lineage>
</organism>
<evidence type="ECO:0000259" key="5">
    <source>
        <dbReference type="PROSITE" id="PS51464"/>
    </source>
</evidence>
<proteinExistence type="predicted"/>
<dbReference type="CDD" id="cd05013">
    <property type="entry name" value="SIS_RpiR"/>
    <property type="match status" value="1"/>
</dbReference>
<dbReference type="SUPFAM" id="SSF53697">
    <property type="entry name" value="SIS domain"/>
    <property type="match status" value="1"/>
</dbReference>
<keyword evidence="7" id="KW-1185">Reference proteome</keyword>
<dbReference type="Pfam" id="PF01418">
    <property type="entry name" value="HTH_6"/>
    <property type="match status" value="1"/>
</dbReference>
<dbReference type="SUPFAM" id="SSF46689">
    <property type="entry name" value="Homeodomain-like"/>
    <property type="match status" value="1"/>
</dbReference>
<dbReference type="Gene3D" id="1.10.10.10">
    <property type="entry name" value="Winged helix-like DNA-binding domain superfamily/Winged helix DNA-binding domain"/>
    <property type="match status" value="1"/>
</dbReference>
<evidence type="ECO:0000256" key="3">
    <source>
        <dbReference type="ARBA" id="ARBA00023163"/>
    </source>
</evidence>
<dbReference type="AlphaFoldDB" id="A0A8J7GQB1"/>
<dbReference type="InterPro" id="IPR046348">
    <property type="entry name" value="SIS_dom_sf"/>
</dbReference>
<dbReference type="InterPro" id="IPR001347">
    <property type="entry name" value="SIS_dom"/>
</dbReference>
<feature type="domain" description="HTH rpiR-type" evidence="4">
    <location>
        <begin position="6"/>
        <end position="82"/>
    </location>
</feature>
<keyword evidence="1" id="KW-0805">Transcription regulation</keyword>
<name>A0A8J7GQB1_9ACTN</name>